<reference evidence="2 3" key="1">
    <citation type="submission" date="2018-11" db="EMBL/GenBank/DDBJ databases">
        <authorList>
            <consortium name="Pathogen Informatics"/>
        </authorList>
    </citation>
    <scope>NUCLEOTIDE SEQUENCE [LARGE SCALE GENOMIC DNA]</scope>
</reference>
<dbReference type="Proteomes" id="UP000050761">
    <property type="component" value="Unassembled WGS sequence"/>
</dbReference>
<dbReference type="AlphaFoldDB" id="A0A183GB41"/>
<organism evidence="3 4">
    <name type="scientific">Heligmosomoides polygyrus</name>
    <name type="common">Parasitic roundworm</name>
    <dbReference type="NCBI Taxonomy" id="6339"/>
    <lineage>
        <taxon>Eukaryota</taxon>
        <taxon>Metazoa</taxon>
        <taxon>Ecdysozoa</taxon>
        <taxon>Nematoda</taxon>
        <taxon>Chromadorea</taxon>
        <taxon>Rhabditida</taxon>
        <taxon>Rhabditina</taxon>
        <taxon>Rhabditomorpha</taxon>
        <taxon>Strongyloidea</taxon>
        <taxon>Heligmosomidae</taxon>
        <taxon>Heligmosomoides</taxon>
    </lineage>
</organism>
<sequence length="138" mass="15780">MQKLLREQAYVCTGLGVMVLGEGKNEFLWERKAFKQVDDLMRNEQLYHEVVRTRKRMANEVEKKKLPQHCRGGFSCKTLLASRRLTRANHSRQSVKAGSPEDRIKKYSISSHGSAGRSSLESISEDMVQRLIGEDLVT</sequence>
<name>A0A183GB41_HELPZ</name>
<accession>A0A183GB41</accession>
<keyword evidence="3" id="KW-1185">Reference proteome</keyword>
<gene>
    <name evidence="2" type="ORF">HPBE_LOCUS19286</name>
</gene>
<evidence type="ECO:0000313" key="2">
    <source>
        <dbReference type="EMBL" id="VDP14633.1"/>
    </source>
</evidence>
<protein>
    <submittedName>
        <fullName evidence="4">IRS-type PTB domain-containing protein</fullName>
    </submittedName>
</protein>
<evidence type="ECO:0000256" key="1">
    <source>
        <dbReference type="SAM" id="MobiDB-lite"/>
    </source>
</evidence>
<dbReference type="WBParaSite" id="HPBE_0001928701-mRNA-1">
    <property type="protein sequence ID" value="HPBE_0001928701-mRNA-1"/>
    <property type="gene ID" value="HPBE_0001928701"/>
</dbReference>
<feature type="region of interest" description="Disordered" evidence="1">
    <location>
        <begin position="87"/>
        <end position="121"/>
    </location>
</feature>
<reference evidence="4" key="2">
    <citation type="submission" date="2019-09" db="UniProtKB">
        <authorList>
            <consortium name="WormBaseParasite"/>
        </authorList>
    </citation>
    <scope>IDENTIFICATION</scope>
</reference>
<evidence type="ECO:0000313" key="4">
    <source>
        <dbReference type="WBParaSite" id="HPBE_0001928701-mRNA-1"/>
    </source>
</evidence>
<proteinExistence type="predicted"/>
<dbReference type="EMBL" id="UZAH01031256">
    <property type="protein sequence ID" value="VDP14633.1"/>
    <property type="molecule type" value="Genomic_DNA"/>
</dbReference>
<accession>A0A3P8EYV8</accession>
<evidence type="ECO:0000313" key="3">
    <source>
        <dbReference type="Proteomes" id="UP000050761"/>
    </source>
</evidence>
<feature type="compositionally biased region" description="Low complexity" evidence="1">
    <location>
        <begin position="108"/>
        <end position="121"/>
    </location>
</feature>